<evidence type="ECO:0000256" key="1">
    <source>
        <dbReference type="SAM" id="Coils"/>
    </source>
</evidence>
<keyword evidence="2" id="KW-0812">Transmembrane</keyword>
<dbReference type="EMBL" id="JAQOSQ010000001">
    <property type="protein sequence ID" value="MDJ1181735.1"/>
    <property type="molecule type" value="Genomic_DNA"/>
</dbReference>
<proteinExistence type="predicted"/>
<accession>A0ABT7BRB9</accession>
<evidence type="ECO:0000313" key="4">
    <source>
        <dbReference type="Proteomes" id="UP001232992"/>
    </source>
</evidence>
<evidence type="ECO:0000256" key="2">
    <source>
        <dbReference type="SAM" id="Phobius"/>
    </source>
</evidence>
<protein>
    <submittedName>
        <fullName evidence="3">Uncharacterized protein</fullName>
    </submittedName>
</protein>
<reference evidence="3 4" key="1">
    <citation type="submission" date="2023-01" db="EMBL/GenBank/DDBJ databases">
        <title>Novel diversity within Roseofilum (Cyanobacteria; Desertifilaceae) from marine benthic mats with descriptions of four novel species.</title>
        <authorList>
            <person name="Wang Y."/>
            <person name="Berthold D.E."/>
            <person name="Hu J."/>
            <person name="Lefler F.W."/>
            <person name="Laughinghouse H.D. IV."/>
        </authorList>
    </citation>
    <scope>NUCLEOTIDE SEQUENCE [LARGE SCALE GENOMIC DNA]</scope>
    <source>
        <strain evidence="3 4">BLCC-M143</strain>
    </source>
</reference>
<keyword evidence="1" id="KW-0175">Coiled coil</keyword>
<comment type="caution">
    <text evidence="3">The sequence shown here is derived from an EMBL/GenBank/DDBJ whole genome shotgun (WGS) entry which is preliminary data.</text>
</comment>
<gene>
    <name evidence="3" type="ORF">PMH09_00880</name>
</gene>
<keyword evidence="2" id="KW-1133">Transmembrane helix</keyword>
<keyword evidence="4" id="KW-1185">Reference proteome</keyword>
<feature type="coiled-coil region" evidence="1">
    <location>
        <begin position="94"/>
        <end position="150"/>
    </location>
</feature>
<dbReference type="RefSeq" id="WP_283756389.1">
    <property type="nucleotide sequence ID" value="NZ_JAQOSQ010000001.1"/>
</dbReference>
<organism evidence="3 4">
    <name type="scientific">Roseofilum casamattae BLCC-M143</name>
    <dbReference type="NCBI Taxonomy" id="3022442"/>
    <lineage>
        <taxon>Bacteria</taxon>
        <taxon>Bacillati</taxon>
        <taxon>Cyanobacteriota</taxon>
        <taxon>Cyanophyceae</taxon>
        <taxon>Desertifilales</taxon>
        <taxon>Desertifilaceae</taxon>
        <taxon>Roseofilum</taxon>
        <taxon>Roseofilum casamattae</taxon>
    </lineage>
</organism>
<dbReference type="Proteomes" id="UP001232992">
    <property type="component" value="Unassembled WGS sequence"/>
</dbReference>
<sequence length="164" mass="19135">MMNEPNEPPFSPEITDRDAEVRSQRLDEQHIDLKLEVEELYRQVDRLRNWLQTLVSGLLVAILMSIGIASWLWYRLLLSATLERQETQRILAIQEEMQETLQVLDEQLASQERKLSELREQFSTDLNVAIAENRQKLDDLQEQVITIENTKGVTPSRDESTSKN</sequence>
<evidence type="ECO:0000313" key="3">
    <source>
        <dbReference type="EMBL" id="MDJ1181735.1"/>
    </source>
</evidence>
<keyword evidence="2" id="KW-0472">Membrane</keyword>
<feature type="transmembrane region" description="Helical" evidence="2">
    <location>
        <begin position="50"/>
        <end position="74"/>
    </location>
</feature>
<name>A0ABT7BRB9_9CYAN</name>